<reference evidence="2 3" key="1">
    <citation type="journal article" date="2023" name="Plants (Basel)">
        <title>Bridging the Gap: Combining Genomics and Transcriptomics Approaches to Understand Stylosanthes scabra, an Orphan Legume from the Brazilian Caatinga.</title>
        <authorList>
            <person name="Ferreira-Neto J.R.C."/>
            <person name="da Silva M.D."/>
            <person name="Binneck E."/>
            <person name="de Melo N.F."/>
            <person name="da Silva R.H."/>
            <person name="de Melo A.L.T.M."/>
            <person name="Pandolfi V."/>
            <person name="Bustamante F.O."/>
            <person name="Brasileiro-Vidal A.C."/>
            <person name="Benko-Iseppon A.M."/>
        </authorList>
    </citation>
    <scope>NUCLEOTIDE SEQUENCE [LARGE SCALE GENOMIC DNA]</scope>
    <source>
        <tissue evidence="2">Leaves</tissue>
    </source>
</reference>
<dbReference type="Proteomes" id="UP001341840">
    <property type="component" value="Unassembled WGS sequence"/>
</dbReference>
<comment type="caution">
    <text evidence="2">The sequence shown here is derived from an EMBL/GenBank/DDBJ whole genome shotgun (WGS) entry which is preliminary data.</text>
</comment>
<keyword evidence="3" id="KW-1185">Reference proteome</keyword>
<feature type="region of interest" description="Disordered" evidence="1">
    <location>
        <begin position="1"/>
        <end position="24"/>
    </location>
</feature>
<evidence type="ECO:0000313" key="2">
    <source>
        <dbReference type="EMBL" id="MED6215829.1"/>
    </source>
</evidence>
<protein>
    <submittedName>
        <fullName evidence="2">Uncharacterized protein</fullName>
    </submittedName>
</protein>
<evidence type="ECO:0000256" key="1">
    <source>
        <dbReference type="SAM" id="MobiDB-lite"/>
    </source>
</evidence>
<gene>
    <name evidence="2" type="ORF">PIB30_001970</name>
</gene>
<accession>A0ABU6Z0S9</accession>
<sequence>MVDKKKQDSGTKYGEEDRKGNDNAPSWCLMQVEWETGSYYASSSGMVSSKGRQLAFLFSNDLQRKPLHTELLDPGPSLHGPGPLSPMLPTPNVAALALGRSASSLGGEDTNRSLSECLRIITSFLCFSNATCSCRSGAS</sequence>
<name>A0ABU6Z0S9_9FABA</name>
<feature type="compositionally biased region" description="Basic and acidic residues" evidence="1">
    <location>
        <begin position="1"/>
        <end position="21"/>
    </location>
</feature>
<dbReference type="EMBL" id="JASCZI010271864">
    <property type="protein sequence ID" value="MED6215829.1"/>
    <property type="molecule type" value="Genomic_DNA"/>
</dbReference>
<proteinExistence type="predicted"/>
<evidence type="ECO:0000313" key="3">
    <source>
        <dbReference type="Proteomes" id="UP001341840"/>
    </source>
</evidence>
<organism evidence="2 3">
    <name type="scientific">Stylosanthes scabra</name>
    <dbReference type="NCBI Taxonomy" id="79078"/>
    <lineage>
        <taxon>Eukaryota</taxon>
        <taxon>Viridiplantae</taxon>
        <taxon>Streptophyta</taxon>
        <taxon>Embryophyta</taxon>
        <taxon>Tracheophyta</taxon>
        <taxon>Spermatophyta</taxon>
        <taxon>Magnoliopsida</taxon>
        <taxon>eudicotyledons</taxon>
        <taxon>Gunneridae</taxon>
        <taxon>Pentapetalae</taxon>
        <taxon>rosids</taxon>
        <taxon>fabids</taxon>
        <taxon>Fabales</taxon>
        <taxon>Fabaceae</taxon>
        <taxon>Papilionoideae</taxon>
        <taxon>50 kb inversion clade</taxon>
        <taxon>dalbergioids sensu lato</taxon>
        <taxon>Dalbergieae</taxon>
        <taxon>Pterocarpus clade</taxon>
        <taxon>Stylosanthes</taxon>
    </lineage>
</organism>